<dbReference type="PROSITE" id="PS00523">
    <property type="entry name" value="SULFATASE_1"/>
    <property type="match status" value="1"/>
</dbReference>
<dbReference type="Gene3D" id="3.30.1120.10">
    <property type="match status" value="1"/>
</dbReference>
<organism evidence="9 10">
    <name type="scientific">Ruegeria atlantica</name>
    <dbReference type="NCBI Taxonomy" id="81569"/>
    <lineage>
        <taxon>Bacteria</taxon>
        <taxon>Pseudomonadati</taxon>
        <taxon>Pseudomonadota</taxon>
        <taxon>Alphaproteobacteria</taxon>
        <taxon>Rhodobacterales</taxon>
        <taxon>Roseobacteraceae</taxon>
        <taxon>Ruegeria</taxon>
    </lineage>
</organism>
<keyword evidence="4 7" id="KW-0732">Signal</keyword>
<comment type="similarity">
    <text evidence="2">Belongs to the sulfatase family.</text>
</comment>
<accession>A0A0P1E1D2</accession>
<keyword evidence="6" id="KW-0106">Calcium</keyword>
<dbReference type="EC" id="3.1.6.1" evidence="9"/>
<dbReference type="PANTHER" id="PTHR42693">
    <property type="entry name" value="ARYLSULFATASE FAMILY MEMBER"/>
    <property type="match status" value="1"/>
</dbReference>
<evidence type="ECO:0000256" key="2">
    <source>
        <dbReference type="ARBA" id="ARBA00008779"/>
    </source>
</evidence>
<keyword evidence="3" id="KW-0479">Metal-binding</keyword>
<dbReference type="AlphaFoldDB" id="A0A0P1E1D2"/>
<comment type="cofactor">
    <cofactor evidence="1">
        <name>Ca(2+)</name>
        <dbReference type="ChEBI" id="CHEBI:29108"/>
    </cofactor>
</comment>
<feature type="signal peptide" evidence="7">
    <location>
        <begin position="1"/>
        <end position="25"/>
    </location>
</feature>
<keyword evidence="10" id="KW-1185">Reference proteome</keyword>
<dbReference type="Proteomes" id="UP000050786">
    <property type="component" value="Unassembled WGS sequence"/>
</dbReference>
<evidence type="ECO:0000259" key="8">
    <source>
        <dbReference type="Pfam" id="PF00884"/>
    </source>
</evidence>
<evidence type="ECO:0000256" key="6">
    <source>
        <dbReference type="ARBA" id="ARBA00022837"/>
    </source>
</evidence>
<dbReference type="PROSITE" id="PS00149">
    <property type="entry name" value="SULFATASE_2"/>
    <property type="match status" value="1"/>
</dbReference>
<dbReference type="RefSeq" id="WP_058272145.1">
    <property type="nucleotide sequence ID" value="NZ_CYPS01000011.1"/>
</dbReference>
<feature type="domain" description="Sulfatase N-terminal" evidence="8">
    <location>
        <begin position="70"/>
        <end position="419"/>
    </location>
</feature>
<dbReference type="InterPro" id="IPR017850">
    <property type="entry name" value="Alkaline_phosphatase_core_sf"/>
</dbReference>
<sequence length="564" mass="62884">MRSLNQFLVPVCGVALVLSTSVARAQEGSIIRDAEYRILERQHGDRWAAEDKDIDVKLAEFREKNGGKPPNILYILLDDVGFGEVGMPDLDVVRGYSTPNITDFADQGMSMMRMYTEPSCTPTRVAMLTGRHPVRTGFDEAKAVPEGEGLADREVTLAEVLSENGYATAHIGKWHMGDIEQSYAINQGFDYAEHPIHQQAQLALMNSTALNEGHVDGVDLRLRSTDLMLDDTFRIDPYAMVYGTIGEKGGAIREVHMEPGQKFSQDDYVAMGQRYKQSTLDQMEKLAKGDKPFFLQYWPLFPISFTRTDIEQAQTLNGGPVAEAIVKVDGYIGEILSRVEELGIADNTIIVIMGDNGPFMEFVDKSGQSDRIYRGGKTEHLEGGVRVSAFVRWPGMIEEGTRVKDITHVSDLFSTFARLGDGEASIPRDRIIDGVDQTALWLLGETHGRRDYVFVYEGFVLRSLVKQQYKMHLPPPGGNPILAAMYDLYKNPREDRPQDSIRIGVGFGANFSLMAQRHLAMKELYPDMPPGHGPLYGGIENLRPETKELVDNILFAQGLTINPD</sequence>
<gene>
    <name evidence="9" type="primary">atsA_5</name>
    <name evidence="9" type="ORF">RUM4293_00914</name>
</gene>
<feature type="chain" id="PRO_5006061123" evidence="7">
    <location>
        <begin position="26"/>
        <end position="564"/>
    </location>
</feature>
<keyword evidence="5 9" id="KW-0378">Hydrolase</keyword>
<dbReference type="InterPro" id="IPR000917">
    <property type="entry name" value="Sulfatase_N"/>
</dbReference>
<dbReference type="GO" id="GO:0046872">
    <property type="term" value="F:metal ion binding"/>
    <property type="evidence" value="ECO:0007669"/>
    <property type="project" value="UniProtKB-KW"/>
</dbReference>
<evidence type="ECO:0000313" key="9">
    <source>
        <dbReference type="EMBL" id="CUH42029.1"/>
    </source>
</evidence>
<dbReference type="InterPro" id="IPR024607">
    <property type="entry name" value="Sulfatase_CS"/>
</dbReference>
<dbReference type="GO" id="GO:0004065">
    <property type="term" value="F:arylsulfatase activity"/>
    <property type="evidence" value="ECO:0007669"/>
    <property type="project" value="UniProtKB-EC"/>
</dbReference>
<evidence type="ECO:0000256" key="5">
    <source>
        <dbReference type="ARBA" id="ARBA00022801"/>
    </source>
</evidence>
<dbReference type="PANTHER" id="PTHR42693:SF42">
    <property type="entry name" value="ARYLSULFATASE G"/>
    <property type="match status" value="1"/>
</dbReference>
<evidence type="ECO:0000313" key="10">
    <source>
        <dbReference type="Proteomes" id="UP000050786"/>
    </source>
</evidence>
<dbReference type="SUPFAM" id="SSF53649">
    <property type="entry name" value="Alkaline phosphatase-like"/>
    <property type="match status" value="1"/>
</dbReference>
<evidence type="ECO:0000256" key="1">
    <source>
        <dbReference type="ARBA" id="ARBA00001913"/>
    </source>
</evidence>
<evidence type="ECO:0000256" key="7">
    <source>
        <dbReference type="SAM" id="SignalP"/>
    </source>
</evidence>
<reference evidence="10" key="1">
    <citation type="submission" date="2015-09" db="EMBL/GenBank/DDBJ databases">
        <authorList>
            <person name="Rodrigo-Torres L."/>
            <person name="Arahal D.R."/>
        </authorList>
    </citation>
    <scope>NUCLEOTIDE SEQUENCE [LARGE SCALE GENOMIC DNA]</scope>
    <source>
        <strain evidence="10">CECT 4293</strain>
    </source>
</reference>
<protein>
    <submittedName>
        <fullName evidence="9">Arylsulfatase</fullName>
        <ecNumber evidence="9">3.1.6.1</ecNumber>
    </submittedName>
</protein>
<evidence type="ECO:0000256" key="4">
    <source>
        <dbReference type="ARBA" id="ARBA00022729"/>
    </source>
</evidence>
<proteinExistence type="inferred from homology"/>
<evidence type="ECO:0000256" key="3">
    <source>
        <dbReference type="ARBA" id="ARBA00022723"/>
    </source>
</evidence>
<dbReference type="Pfam" id="PF00884">
    <property type="entry name" value="Sulfatase"/>
    <property type="match status" value="1"/>
</dbReference>
<name>A0A0P1E1D2_9RHOB</name>
<dbReference type="EMBL" id="CYPS01000011">
    <property type="protein sequence ID" value="CUH42029.1"/>
    <property type="molecule type" value="Genomic_DNA"/>
</dbReference>
<dbReference type="InterPro" id="IPR050738">
    <property type="entry name" value="Sulfatase"/>
</dbReference>
<dbReference type="Gene3D" id="3.40.720.10">
    <property type="entry name" value="Alkaline Phosphatase, subunit A"/>
    <property type="match status" value="1"/>
</dbReference>